<dbReference type="RefSeq" id="WP_041127292.1">
    <property type="nucleotide sequence ID" value="NZ_CP010407.1"/>
</dbReference>
<accession>A0A0B5HY19</accession>
<reference evidence="3 4" key="1">
    <citation type="submission" date="2014-12" db="EMBL/GenBank/DDBJ databases">
        <title>Complete genome sequence of Streptomyces vietnamensis strain GIMV4.0001, a genetic manipulable producer of the benzoisochromanequinone antibiotic granaticin.</title>
        <authorList>
            <person name="Deng M.R."/>
            <person name="Guo J."/>
            <person name="Ma L.Y."/>
            <person name="Feng G.D."/>
            <person name="Mo C.Y."/>
            <person name="Zhu H.H."/>
        </authorList>
    </citation>
    <scope>NUCLEOTIDE SEQUENCE [LARGE SCALE GENOMIC DNA]</scope>
    <source>
        <strain evidence="4">GIMV4.0001</strain>
    </source>
</reference>
<dbReference type="AlphaFoldDB" id="A0A0B5HY19"/>
<dbReference type="Proteomes" id="UP000031774">
    <property type="component" value="Chromosome"/>
</dbReference>
<evidence type="ECO:0000313" key="4">
    <source>
        <dbReference type="Proteomes" id="UP000031774"/>
    </source>
</evidence>
<feature type="region of interest" description="Disordered" evidence="1">
    <location>
        <begin position="1"/>
        <end position="20"/>
    </location>
</feature>
<gene>
    <name evidence="3" type="ORF">SVTN_00260</name>
</gene>
<keyword evidence="4" id="KW-1185">Reference proteome</keyword>
<dbReference type="EMBL" id="CP010407">
    <property type="protein sequence ID" value="AJF63207.1"/>
    <property type="molecule type" value="Genomic_DNA"/>
</dbReference>
<keyword evidence="2" id="KW-0812">Transmembrane</keyword>
<sequence>MPNTPDPGTPEPAHEEEPWLSSDEVAKLWPVRKDWLPGVAHRTDVRVRSSGGASRGTWGAEPTFYYFHPGDVRRAASVIADGHVDIPSDWRTDTPDGRRAEFWGALSARVAGTLFIAAVLCALIIGLATVIFLLTVE</sequence>
<feature type="compositionally biased region" description="Pro residues" evidence="1">
    <location>
        <begin position="1"/>
        <end position="10"/>
    </location>
</feature>
<evidence type="ECO:0000256" key="1">
    <source>
        <dbReference type="SAM" id="MobiDB-lite"/>
    </source>
</evidence>
<evidence type="ECO:0000313" key="3">
    <source>
        <dbReference type="EMBL" id="AJF63207.1"/>
    </source>
</evidence>
<dbReference type="KEGG" id="svt:SVTN_00260"/>
<protein>
    <submittedName>
        <fullName evidence="3">Uncharacterized protein</fullName>
    </submittedName>
</protein>
<keyword evidence="2" id="KW-0472">Membrane</keyword>
<proteinExistence type="predicted"/>
<dbReference type="HOGENOM" id="CLU_1864095_0_0_11"/>
<evidence type="ECO:0000256" key="2">
    <source>
        <dbReference type="SAM" id="Phobius"/>
    </source>
</evidence>
<feature type="transmembrane region" description="Helical" evidence="2">
    <location>
        <begin position="108"/>
        <end position="134"/>
    </location>
</feature>
<keyword evidence="2" id="KW-1133">Transmembrane helix</keyword>
<name>A0A0B5HY19_9ACTN</name>
<organism evidence="3 4">
    <name type="scientific">Streptomyces vietnamensis</name>
    <dbReference type="NCBI Taxonomy" id="362257"/>
    <lineage>
        <taxon>Bacteria</taxon>
        <taxon>Bacillati</taxon>
        <taxon>Actinomycetota</taxon>
        <taxon>Actinomycetes</taxon>
        <taxon>Kitasatosporales</taxon>
        <taxon>Streptomycetaceae</taxon>
        <taxon>Streptomyces</taxon>
    </lineage>
</organism>